<dbReference type="InterPro" id="IPR011990">
    <property type="entry name" value="TPR-like_helical_dom_sf"/>
</dbReference>
<feature type="compositionally biased region" description="Polar residues" evidence="1">
    <location>
        <begin position="1"/>
        <end position="19"/>
    </location>
</feature>
<keyword evidence="3" id="KW-1185">Reference proteome</keyword>
<reference evidence="2" key="1">
    <citation type="submission" date="2021-08" db="EMBL/GenBank/DDBJ databases">
        <authorList>
            <person name="Sakaguchi M."/>
            <person name="Kikuchi T."/>
            <person name="Urbanczyk H."/>
        </authorList>
    </citation>
    <scope>NUCLEOTIDE SEQUENCE</scope>
    <source>
        <strain evidence="2">020920N</strain>
    </source>
</reference>
<organism evidence="2 3">
    <name type="scientific">Grimontia kaedaensis</name>
    <dbReference type="NCBI Taxonomy" id="2872157"/>
    <lineage>
        <taxon>Bacteria</taxon>
        <taxon>Pseudomonadati</taxon>
        <taxon>Pseudomonadota</taxon>
        <taxon>Gammaproteobacteria</taxon>
        <taxon>Vibrionales</taxon>
        <taxon>Vibrionaceae</taxon>
        <taxon>Grimontia</taxon>
    </lineage>
</organism>
<dbReference type="SUPFAM" id="SSF48452">
    <property type="entry name" value="TPR-like"/>
    <property type="match status" value="1"/>
</dbReference>
<proteinExistence type="predicted"/>
<dbReference type="Proteomes" id="UP001056255">
    <property type="component" value="Chromosome II"/>
</dbReference>
<protein>
    <recommendedName>
        <fullName evidence="4">Tetratricopeptide repeat protein</fullName>
    </recommendedName>
</protein>
<feature type="region of interest" description="Disordered" evidence="1">
    <location>
        <begin position="1"/>
        <end position="21"/>
    </location>
</feature>
<dbReference type="RefSeq" id="WP_251882309.1">
    <property type="nucleotide sequence ID" value="NZ_CP082276.1"/>
</dbReference>
<gene>
    <name evidence="2" type="ORF">K6Q96_20565</name>
</gene>
<accession>A0ABY4X2W6</accession>
<name>A0ABY4X2W6_9GAMM</name>
<evidence type="ECO:0000313" key="2">
    <source>
        <dbReference type="EMBL" id="USH05588.1"/>
    </source>
</evidence>
<dbReference type="EMBL" id="CP082276">
    <property type="protein sequence ID" value="USH05588.1"/>
    <property type="molecule type" value="Genomic_DNA"/>
</dbReference>
<evidence type="ECO:0000256" key="1">
    <source>
        <dbReference type="SAM" id="MobiDB-lite"/>
    </source>
</evidence>
<sequence>MSNSKQQNFTSTLNQGWQQHESEPVSVFDSMASMLDCLDPEQTESAMTLLLHTAIGHLNAPDKLLHLLSSLPPNQASLPSSLRAQVVADYFHTNNLSDMSHLTTDEQRRVLAQIANEYTALQNTAQASQWLTMAAEGVNESSVSKPLARALAITGNNLACQFEELKERTLEQDQQMIKAAQLALQYWRVAGGWMQEERAEYRLAMSLIKAGQYQDARTHAERCEAICIENEADDFERYFASDLLMLVHFHLAQSFKQNVSEELRRYCETSPLS</sequence>
<evidence type="ECO:0008006" key="4">
    <source>
        <dbReference type="Google" id="ProtNLM"/>
    </source>
</evidence>
<evidence type="ECO:0000313" key="3">
    <source>
        <dbReference type="Proteomes" id="UP001056255"/>
    </source>
</evidence>